<feature type="transmembrane region" description="Helical" evidence="7">
    <location>
        <begin position="447"/>
        <end position="466"/>
    </location>
</feature>
<comment type="subcellular location">
    <subcellularLocation>
        <location evidence="1">Membrane</location>
        <topology evidence="1">Multi-pass membrane protein</topology>
    </subcellularLocation>
</comment>
<dbReference type="EMBL" id="FMXA01000020">
    <property type="protein sequence ID" value="SDA57099.1"/>
    <property type="molecule type" value="Genomic_DNA"/>
</dbReference>
<dbReference type="PANTHER" id="PTHR43341">
    <property type="entry name" value="AMINO ACID PERMEASE"/>
    <property type="match status" value="1"/>
</dbReference>
<dbReference type="PANTHER" id="PTHR43341:SF1">
    <property type="entry name" value="GENERAL AMINO-ACID PERMEASE GAP1"/>
    <property type="match status" value="1"/>
</dbReference>
<dbReference type="Pfam" id="PF00324">
    <property type="entry name" value="AA_permease"/>
    <property type="match status" value="1"/>
</dbReference>
<feature type="domain" description="Amino acid permease/ SLC12A" evidence="8">
    <location>
        <begin position="22"/>
        <end position="475"/>
    </location>
</feature>
<evidence type="ECO:0000256" key="3">
    <source>
        <dbReference type="ARBA" id="ARBA00022692"/>
    </source>
</evidence>
<dbReference type="InterPro" id="IPR050524">
    <property type="entry name" value="APC_YAT"/>
</dbReference>
<keyword evidence="6 7" id="KW-0472">Membrane</keyword>
<sequence>MSEEKNEQGQRRGLQRSLKARHMNMIAIGGAIGTGLFVAGGETISTAGPGGALLAYSLIGIMVYFLMTGLGEMAAYLPVSGSFEAYASRYVDESLGFALGWNYWFNWAITLAAELVAGALIMKFWFPTVPAAVWSGLFLLLLFGLNLLSTRVYGEGEFLFASIKVIAVLVFLFCGAMMILGIGPYPSPGFTNWTIGDAPFVGGAMGILSIFMVAGFSFQGTEIIGIAAGESENPEKNVPRAVRTIFWRILLFYLGSFIVIGFLIPYTDPNLLKSDVQSISISPFTLVFKRLGLAGAASLMNAILLTSVLSSGNSGVYVATRMLYAMARAGQAPKCFLKVNSRGIPINGLYATVAFGLAAFLTSLIGDGVAYNWLVNMSGLAGFIAWIGIAICHYRFRKAYVAQGKDLNKLPYKAPLYPFGPILAFLMCVFVTAGQNYTAFLGDHIDWYGVSVAYIGLPVFLVTFLYHKIKYRTHVVPLDKVDLSRHE</sequence>
<keyword evidence="10" id="KW-1185">Reference proteome</keyword>
<name>A0A1G5WFX2_9FIRM</name>
<feature type="transmembrane region" description="Helical" evidence="7">
    <location>
        <begin position="198"/>
        <end position="218"/>
    </location>
</feature>
<feature type="transmembrane region" description="Helical" evidence="7">
    <location>
        <begin position="104"/>
        <end position="126"/>
    </location>
</feature>
<evidence type="ECO:0000313" key="9">
    <source>
        <dbReference type="EMBL" id="SDA57099.1"/>
    </source>
</evidence>
<evidence type="ECO:0000256" key="5">
    <source>
        <dbReference type="ARBA" id="ARBA00022989"/>
    </source>
</evidence>
<evidence type="ECO:0000256" key="2">
    <source>
        <dbReference type="ARBA" id="ARBA00022448"/>
    </source>
</evidence>
<dbReference type="InterPro" id="IPR004840">
    <property type="entry name" value="Amino_acid_permease_CS"/>
</dbReference>
<evidence type="ECO:0000256" key="7">
    <source>
        <dbReference type="SAM" id="Phobius"/>
    </source>
</evidence>
<feature type="transmembrane region" description="Helical" evidence="7">
    <location>
        <begin position="21"/>
        <end position="41"/>
    </location>
</feature>
<feature type="transmembrane region" description="Helical" evidence="7">
    <location>
        <begin position="299"/>
        <end position="324"/>
    </location>
</feature>
<proteinExistence type="predicted"/>
<dbReference type="PIRSF" id="PIRSF006060">
    <property type="entry name" value="AA_transporter"/>
    <property type="match status" value="1"/>
</dbReference>
<keyword evidence="5 7" id="KW-1133">Transmembrane helix</keyword>
<gene>
    <name evidence="9" type="ORF">SAMN02910343_01358</name>
</gene>
<dbReference type="GO" id="GO:0015171">
    <property type="term" value="F:amino acid transmembrane transporter activity"/>
    <property type="evidence" value="ECO:0007669"/>
    <property type="project" value="TreeGrafter"/>
</dbReference>
<feature type="transmembrane region" description="Helical" evidence="7">
    <location>
        <begin position="245"/>
        <end position="266"/>
    </location>
</feature>
<evidence type="ECO:0000256" key="1">
    <source>
        <dbReference type="ARBA" id="ARBA00004141"/>
    </source>
</evidence>
<reference evidence="9 10" key="1">
    <citation type="submission" date="2016-10" db="EMBL/GenBank/DDBJ databases">
        <authorList>
            <person name="de Groot N.N."/>
        </authorList>
    </citation>
    <scope>NUCLEOTIDE SEQUENCE [LARGE SCALE GENOMIC DNA]</scope>
    <source>
        <strain evidence="9 10">DSM 15230</strain>
    </source>
</reference>
<evidence type="ECO:0000256" key="4">
    <source>
        <dbReference type="ARBA" id="ARBA00022970"/>
    </source>
</evidence>
<evidence type="ECO:0000256" key="6">
    <source>
        <dbReference type="ARBA" id="ARBA00023136"/>
    </source>
</evidence>
<accession>A0A1G5WFX2</accession>
<dbReference type="OrthoDB" id="9780162at2"/>
<feature type="transmembrane region" description="Helical" evidence="7">
    <location>
        <begin position="132"/>
        <end position="153"/>
    </location>
</feature>
<keyword evidence="2" id="KW-0813">Transport</keyword>
<feature type="transmembrane region" description="Helical" evidence="7">
    <location>
        <begin position="371"/>
        <end position="396"/>
    </location>
</feature>
<keyword evidence="3 7" id="KW-0812">Transmembrane</keyword>
<feature type="transmembrane region" description="Helical" evidence="7">
    <location>
        <begin position="416"/>
        <end position="435"/>
    </location>
</feature>
<organism evidence="9 10">
    <name type="scientific">Allisonella histaminiformans</name>
    <dbReference type="NCBI Taxonomy" id="209880"/>
    <lineage>
        <taxon>Bacteria</taxon>
        <taxon>Bacillati</taxon>
        <taxon>Bacillota</taxon>
        <taxon>Negativicutes</taxon>
        <taxon>Veillonellales</taxon>
        <taxon>Veillonellaceae</taxon>
        <taxon>Allisonella</taxon>
    </lineage>
</organism>
<dbReference type="FunFam" id="1.20.1740.10:FF:000001">
    <property type="entry name" value="Amino acid permease"/>
    <property type="match status" value="1"/>
</dbReference>
<feature type="transmembrane region" description="Helical" evidence="7">
    <location>
        <begin position="53"/>
        <end position="79"/>
    </location>
</feature>
<evidence type="ECO:0000259" key="8">
    <source>
        <dbReference type="Pfam" id="PF00324"/>
    </source>
</evidence>
<protein>
    <submittedName>
        <fullName evidence="9">Lysine-specific permease</fullName>
    </submittedName>
</protein>
<dbReference type="Gene3D" id="1.20.1740.10">
    <property type="entry name" value="Amino acid/polyamine transporter I"/>
    <property type="match status" value="1"/>
</dbReference>
<dbReference type="InterPro" id="IPR004841">
    <property type="entry name" value="AA-permease/SLC12A_dom"/>
</dbReference>
<dbReference type="Proteomes" id="UP000199689">
    <property type="component" value="Unassembled WGS sequence"/>
</dbReference>
<dbReference type="GO" id="GO:0016020">
    <property type="term" value="C:membrane"/>
    <property type="evidence" value="ECO:0007669"/>
    <property type="project" value="UniProtKB-SubCell"/>
</dbReference>
<dbReference type="RefSeq" id="WP_091365167.1">
    <property type="nucleotide sequence ID" value="NZ_FMXA01000020.1"/>
</dbReference>
<feature type="transmembrane region" description="Helical" evidence="7">
    <location>
        <begin position="165"/>
        <end position="186"/>
    </location>
</feature>
<evidence type="ECO:0000313" key="10">
    <source>
        <dbReference type="Proteomes" id="UP000199689"/>
    </source>
</evidence>
<dbReference type="PROSITE" id="PS00218">
    <property type="entry name" value="AMINO_ACID_PERMEASE_1"/>
    <property type="match status" value="1"/>
</dbReference>
<dbReference type="GeneID" id="87756362"/>
<keyword evidence="4" id="KW-0029">Amino-acid transport</keyword>
<feature type="transmembrane region" description="Helical" evidence="7">
    <location>
        <begin position="344"/>
        <end position="365"/>
    </location>
</feature>
<dbReference type="AlphaFoldDB" id="A0A1G5WFX2"/>